<organism evidence="2 3">
    <name type="scientific">Mycobacterium attenuatum</name>
    <dbReference type="NCBI Taxonomy" id="2341086"/>
    <lineage>
        <taxon>Bacteria</taxon>
        <taxon>Bacillati</taxon>
        <taxon>Actinomycetota</taxon>
        <taxon>Actinomycetes</taxon>
        <taxon>Mycobacteriales</taxon>
        <taxon>Mycobacteriaceae</taxon>
        <taxon>Mycobacterium</taxon>
    </lineage>
</organism>
<protein>
    <recommendedName>
        <fullName evidence="1">RelA/SpoT domain-containing protein</fullName>
    </recommendedName>
</protein>
<sequence length="407" mass="47015">MAEKDGRLQQSELNEGAKYKDIWPSLLAAQDVIQDKVESAIEDYFRQARSGQVARPQFNADYKPGFPVVYSRVKSWDSCRARIAERHKRLEDLPDLIGCRIVVIHSEEIRPVTTALGSLLRRQKRFAIDHDAGAGRSRGYSGIYYTIPLGHDDVRRFCGELPEPDAEHLCAVADFRLELQIHTVMEEAWSRVSHAGFYKASEGIPNDVHRKLQRLASTSKLLDDHLKDLSMSIEKARRKLKKKFDNENSRAKVKIDEFLLWYCTGNPSYRGILTEFAELGLAAGFQKSEWQDLVVVGDETDICLEVCRRTELTTWGALDKVFWTIEERRERWKTWLQMLVDASKRAREDPPFNRPLLVFSIVRLLESPGLPSIDTMYPRLWRRIYTVHRLAHPEEERSAPQPPRAAR</sequence>
<dbReference type="Gene3D" id="3.30.460.10">
    <property type="entry name" value="Beta Polymerase, domain 2"/>
    <property type="match status" value="1"/>
</dbReference>
<evidence type="ECO:0000313" key="3">
    <source>
        <dbReference type="Proteomes" id="UP000273307"/>
    </source>
</evidence>
<dbReference type="CDD" id="cd05399">
    <property type="entry name" value="NT_Rel-Spo_like"/>
    <property type="match status" value="1"/>
</dbReference>
<dbReference type="PANTHER" id="PTHR41773">
    <property type="entry name" value="GTP PYROPHOSPHATASE-RELATED"/>
    <property type="match status" value="1"/>
</dbReference>
<keyword evidence="3" id="KW-1185">Reference proteome</keyword>
<dbReference type="GO" id="GO:0015969">
    <property type="term" value="P:guanosine tetraphosphate metabolic process"/>
    <property type="evidence" value="ECO:0007669"/>
    <property type="project" value="InterPro"/>
</dbReference>
<reference evidence="2 3" key="1">
    <citation type="submission" date="2018-09" db="EMBL/GenBank/DDBJ databases">
        <authorList>
            <person name="Tagini F."/>
        </authorList>
    </citation>
    <scope>NUCLEOTIDE SEQUENCE [LARGE SCALE GENOMIC DNA]</scope>
    <source>
        <strain evidence="2 3">MK136</strain>
    </source>
</reference>
<dbReference type="SMART" id="SM00954">
    <property type="entry name" value="RelA_SpoT"/>
    <property type="match status" value="1"/>
</dbReference>
<evidence type="ECO:0000259" key="1">
    <source>
        <dbReference type="SMART" id="SM00954"/>
    </source>
</evidence>
<dbReference type="OrthoDB" id="9801824at2"/>
<accession>A0A498QDL7</accession>
<dbReference type="Pfam" id="PF04607">
    <property type="entry name" value="RelA_SpoT"/>
    <property type="match status" value="1"/>
</dbReference>
<dbReference type="InterPro" id="IPR007685">
    <property type="entry name" value="RelA_SpoT"/>
</dbReference>
<proteinExistence type="predicted"/>
<dbReference type="EMBL" id="UPHP01000140">
    <property type="protein sequence ID" value="VBA43656.1"/>
    <property type="molecule type" value="Genomic_DNA"/>
</dbReference>
<dbReference type="InterPro" id="IPR043519">
    <property type="entry name" value="NT_sf"/>
</dbReference>
<name>A0A498QDL7_9MYCO</name>
<dbReference type="RefSeq" id="WP_122526169.1">
    <property type="nucleotide sequence ID" value="NZ_UPHP01000140.1"/>
</dbReference>
<dbReference type="Proteomes" id="UP000273307">
    <property type="component" value="Unassembled WGS sequence"/>
</dbReference>
<feature type="domain" description="RelA/SpoT" evidence="1">
    <location>
        <begin position="71"/>
        <end position="204"/>
    </location>
</feature>
<dbReference type="Gene3D" id="1.10.287.860">
    <property type="entry name" value="Nucleotidyltransferase"/>
    <property type="match status" value="1"/>
</dbReference>
<dbReference type="AlphaFoldDB" id="A0A498QDL7"/>
<dbReference type="SUPFAM" id="SSF81301">
    <property type="entry name" value="Nucleotidyltransferase"/>
    <property type="match status" value="1"/>
</dbReference>
<gene>
    <name evidence="2" type="ORF">LAUMK136_05212</name>
</gene>
<evidence type="ECO:0000313" key="2">
    <source>
        <dbReference type="EMBL" id="VBA43656.1"/>
    </source>
</evidence>
<dbReference type="PANTHER" id="PTHR41773:SF1">
    <property type="entry name" value="RELA_SPOT DOMAIN-CONTAINING PROTEIN"/>
    <property type="match status" value="1"/>
</dbReference>